<dbReference type="Proteomes" id="UP000245380">
    <property type="component" value="Unassembled WGS sequence"/>
</dbReference>
<dbReference type="PANTHER" id="PTHR11803">
    <property type="entry name" value="2-IMINOBUTANOATE/2-IMINOPROPANOATE DEAMINASE RIDA"/>
    <property type="match status" value="1"/>
</dbReference>
<dbReference type="GO" id="GO:0005829">
    <property type="term" value="C:cytosol"/>
    <property type="evidence" value="ECO:0007669"/>
    <property type="project" value="TreeGrafter"/>
</dbReference>
<dbReference type="AlphaFoldDB" id="A0A2U3DAY3"/>
<protein>
    <submittedName>
        <fullName evidence="2">Deaminase</fullName>
    </submittedName>
</protein>
<dbReference type="NCBIfam" id="TIGR00004">
    <property type="entry name" value="Rid family detoxifying hydrolase"/>
    <property type="match status" value="1"/>
</dbReference>
<dbReference type="EMBL" id="MPDK01000003">
    <property type="protein sequence ID" value="PWI58440.1"/>
    <property type="molecule type" value="Genomic_DNA"/>
</dbReference>
<evidence type="ECO:0000313" key="3">
    <source>
        <dbReference type="Proteomes" id="UP000245380"/>
    </source>
</evidence>
<accession>A0A2U3DAY3</accession>
<comment type="caution">
    <text evidence="2">The sequence shown here is derived from an EMBL/GenBank/DDBJ whole genome shotgun (WGS) entry which is preliminary data.</text>
</comment>
<dbReference type="InterPro" id="IPR006056">
    <property type="entry name" value="RidA"/>
</dbReference>
<evidence type="ECO:0000313" key="2">
    <source>
        <dbReference type="EMBL" id="PWI58440.1"/>
    </source>
</evidence>
<proteinExistence type="inferred from homology"/>
<dbReference type="InterPro" id="IPR019897">
    <property type="entry name" value="RidA_CS"/>
</dbReference>
<evidence type="ECO:0000256" key="1">
    <source>
        <dbReference type="ARBA" id="ARBA00010552"/>
    </source>
</evidence>
<dbReference type="InterPro" id="IPR006175">
    <property type="entry name" value="YjgF/YER057c/UK114"/>
</dbReference>
<dbReference type="RefSeq" id="WP_109429628.1">
    <property type="nucleotide sequence ID" value="NZ_MPDK01000003.1"/>
</dbReference>
<dbReference type="CDD" id="cd00448">
    <property type="entry name" value="YjgF_YER057c_UK114_family"/>
    <property type="match status" value="1"/>
</dbReference>
<name>A0A2U3DAY3_SULT2</name>
<dbReference type="SUPFAM" id="SSF55298">
    <property type="entry name" value="YjgF-like"/>
    <property type="match status" value="1"/>
</dbReference>
<dbReference type="Gene3D" id="3.30.1330.40">
    <property type="entry name" value="RutC-like"/>
    <property type="match status" value="1"/>
</dbReference>
<dbReference type="GO" id="GO:0019239">
    <property type="term" value="F:deaminase activity"/>
    <property type="evidence" value="ECO:0007669"/>
    <property type="project" value="TreeGrafter"/>
</dbReference>
<dbReference type="Pfam" id="PF01042">
    <property type="entry name" value="Ribonuc_L-PSP"/>
    <property type="match status" value="1"/>
</dbReference>
<dbReference type="FunFam" id="3.30.1330.40:FF:000001">
    <property type="entry name" value="L-PSP family endoribonuclease"/>
    <property type="match status" value="1"/>
</dbReference>
<dbReference type="InterPro" id="IPR035959">
    <property type="entry name" value="RutC-like_sf"/>
</dbReference>
<dbReference type="OrthoDB" id="9803101at2"/>
<dbReference type="PANTHER" id="PTHR11803:SF39">
    <property type="entry name" value="2-IMINOBUTANOATE_2-IMINOPROPANOATE DEAMINASE"/>
    <property type="match status" value="1"/>
</dbReference>
<comment type="similarity">
    <text evidence="1">Belongs to the RutC family.</text>
</comment>
<gene>
    <name evidence="2" type="ORF">BM613_02615</name>
</gene>
<keyword evidence="3" id="KW-1185">Reference proteome</keyword>
<sequence>MQKLQVVHSDQAPAAIGPYAQAIKVGNMIYTSGQIPLTATGELVQGDAAVQTRQVFANLRAVLAAAGSSLDRVVKTTVFVSDLNDFGVVNEVYAEAFGTHRPARSTVQVARLPRDAKVEIELIALGEE</sequence>
<dbReference type="PROSITE" id="PS01094">
    <property type="entry name" value="UPF0076"/>
    <property type="match status" value="1"/>
</dbReference>
<reference evidence="2 3" key="1">
    <citation type="submission" date="2016-11" db="EMBL/GenBank/DDBJ databases">
        <title>Comparative genomics of Acidibacillus ferroxidans species.</title>
        <authorList>
            <person name="Oliveira G."/>
            <person name="Nunes G."/>
            <person name="Oliveira R."/>
            <person name="Araujo F."/>
            <person name="Salim A."/>
            <person name="Scholte L."/>
            <person name="Morais D."/>
            <person name="Nancucheo I."/>
            <person name="Johnson D.B."/>
            <person name="Grail B."/>
            <person name="Bittencourt J."/>
            <person name="Valadares R."/>
        </authorList>
    </citation>
    <scope>NUCLEOTIDE SEQUENCE [LARGE SCALE GENOMIC DNA]</scope>
    <source>
        <strain evidence="2 3">Y002</strain>
    </source>
</reference>
<organism evidence="2 3">
    <name type="scientific">Sulfoacidibacillus thermotolerans</name>
    <name type="common">Acidibacillus sulfuroxidans</name>
    <dbReference type="NCBI Taxonomy" id="1765684"/>
    <lineage>
        <taxon>Bacteria</taxon>
        <taxon>Bacillati</taxon>
        <taxon>Bacillota</taxon>
        <taxon>Bacilli</taxon>
        <taxon>Bacillales</taxon>
        <taxon>Alicyclobacillaceae</taxon>
        <taxon>Sulfoacidibacillus</taxon>
    </lineage>
</organism>